<organism evidence="4 5">
    <name type="scientific">Arachnia propionica</name>
    <dbReference type="NCBI Taxonomy" id="1750"/>
    <lineage>
        <taxon>Bacteria</taxon>
        <taxon>Bacillati</taxon>
        <taxon>Actinomycetota</taxon>
        <taxon>Actinomycetes</taxon>
        <taxon>Propionibacteriales</taxon>
        <taxon>Propionibacteriaceae</taxon>
        <taxon>Arachnia</taxon>
    </lineage>
</organism>
<dbReference type="RefSeq" id="WP_061788288.1">
    <property type="nucleotide sequence ID" value="NZ_CP072386.1"/>
</dbReference>
<feature type="region of interest" description="Disordered" evidence="1">
    <location>
        <begin position="135"/>
        <end position="157"/>
    </location>
</feature>
<feature type="domain" description="Phage shock protein PspC N-terminal" evidence="3">
    <location>
        <begin position="27"/>
        <end position="70"/>
    </location>
</feature>
<evidence type="ECO:0000259" key="3">
    <source>
        <dbReference type="Pfam" id="PF04024"/>
    </source>
</evidence>
<keyword evidence="5" id="KW-1185">Reference proteome</keyword>
<keyword evidence="2" id="KW-0472">Membrane</keyword>
<dbReference type="InterPro" id="IPR007168">
    <property type="entry name" value="Phageshock_PspC_N"/>
</dbReference>
<dbReference type="GeneID" id="64407513"/>
<dbReference type="Pfam" id="PF04024">
    <property type="entry name" value="PspC"/>
    <property type="match status" value="1"/>
</dbReference>
<sequence>MNELVDLGALHPQLAHLDRPADGFTPGFCRAIGSRFGIDPLLIRILFILASALSGVGVIAYAWGILLTPRAGRQALIHRLLPVFTSWSLRTQWTVIALSSTLVVAAVSQMLSSLSSVLLLPLFALVLYSRWREPRRRPASPTDPLPDQEQPTAGTDPQLPVVDLYAPEAPEPQPLERVRCSWLGTGLVLFVGYLAATGVVVLGLLSNPLLSLSIVLGAVGVMILGWGLLVRSRRLPVVLLLLAVTFASTTAALSTSEVERAANPVEARSGQERINYQFAMTDEGVVDLRYLPADSSMFVHVRTVMSEVRIMLPRPPTRHYVRAWVIDVSWPGGTAPRDHDSAAQGIQLFIDGYLSNVKVEYPS</sequence>
<evidence type="ECO:0000313" key="4">
    <source>
        <dbReference type="EMBL" id="VEH70755.1"/>
    </source>
</evidence>
<reference evidence="4 5" key="1">
    <citation type="submission" date="2018-12" db="EMBL/GenBank/DDBJ databases">
        <authorList>
            <consortium name="Pathogen Informatics"/>
        </authorList>
    </citation>
    <scope>NUCLEOTIDE SEQUENCE [LARGE SCALE GENOMIC DNA]</scope>
    <source>
        <strain evidence="4 5">NCTC12967</strain>
    </source>
</reference>
<keyword evidence="2" id="KW-1133">Transmembrane helix</keyword>
<feature type="transmembrane region" description="Helical" evidence="2">
    <location>
        <begin position="87"/>
        <end position="107"/>
    </location>
</feature>
<name>A0A448N024_9ACTN</name>
<evidence type="ECO:0000256" key="1">
    <source>
        <dbReference type="SAM" id="MobiDB-lite"/>
    </source>
</evidence>
<dbReference type="EMBL" id="LR134406">
    <property type="protein sequence ID" value="VEH70755.1"/>
    <property type="molecule type" value="Genomic_DNA"/>
</dbReference>
<accession>A0A448N024</accession>
<proteinExistence type="predicted"/>
<gene>
    <name evidence="4" type="ORF">NCTC12967_02061</name>
</gene>
<dbReference type="AlphaFoldDB" id="A0A448N024"/>
<dbReference type="Proteomes" id="UP000273044">
    <property type="component" value="Chromosome"/>
</dbReference>
<feature type="transmembrane region" description="Helical" evidence="2">
    <location>
        <begin position="113"/>
        <end position="131"/>
    </location>
</feature>
<evidence type="ECO:0000313" key="5">
    <source>
        <dbReference type="Proteomes" id="UP000273044"/>
    </source>
</evidence>
<evidence type="ECO:0000256" key="2">
    <source>
        <dbReference type="SAM" id="Phobius"/>
    </source>
</evidence>
<feature type="transmembrane region" description="Helical" evidence="2">
    <location>
        <begin position="210"/>
        <end position="230"/>
    </location>
</feature>
<feature type="transmembrane region" description="Helical" evidence="2">
    <location>
        <begin position="182"/>
        <end position="204"/>
    </location>
</feature>
<feature type="transmembrane region" description="Helical" evidence="2">
    <location>
        <begin position="237"/>
        <end position="254"/>
    </location>
</feature>
<feature type="transmembrane region" description="Helical" evidence="2">
    <location>
        <begin position="41"/>
        <end position="66"/>
    </location>
</feature>
<protein>
    <submittedName>
        <fullName evidence="4">PspC domain</fullName>
    </submittedName>
</protein>
<keyword evidence="2" id="KW-0812">Transmembrane</keyword>